<protein>
    <submittedName>
        <fullName evidence="2">KilA</fullName>
    </submittedName>
</protein>
<organism evidence="2 3">
    <name type="scientific">Gallibacterium genomosp. 2</name>
    <dbReference type="NCBI Taxonomy" id="155517"/>
    <lineage>
        <taxon>Bacteria</taxon>
        <taxon>Pseudomonadati</taxon>
        <taxon>Pseudomonadota</taxon>
        <taxon>Gammaproteobacteria</taxon>
        <taxon>Pasteurellales</taxon>
        <taxon>Pasteurellaceae</taxon>
        <taxon>Gallibacterium</taxon>
    </lineage>
</organism>
<dbReference type="Pfam" id="PF03374">
    <property type="entry name" value="ANT"/>
    <property type="match status" value="1"/>
</dbReference>
<evidence type="ECO:0000313" key="3">
    <source>
        <dbReference type="Proteomes" id="UP000030418"/>
    </source>
</evidence>
<dbReference type="Proteomes" id="UP000030418">
    <property type="component" value="Unassembled WGS sequence"/>
</dbReference>
<proteinExistence type="predicted"/>
<gene>
    <name evidence="2" type="ORF">P375_11365</name>
</gene>
<dbReference type="PROSITE" id="PS51301">
    <property type="entry name" value="KILA_N"/>
    <property type="match status" value="1"/>
</dbReference>
<dbReference type="InterPro" id="IPR017880">
    <property type="entry name" value="KilA_N"/>
</dbReference>
<evidence type="ECO:0000259" key="1">
    <source>
        <dbReference type="PROSITE" id="PS51301"/>
    </source>
</evidence>
<sequence>MNQLIKIDNTEIRQDGQGRYCLNDLHRASGGNPIHAPSQFLRLKGTKEFVAILDKHNADLHSALEINNGGINQGCYACEKLVYKYAAWINPEFEVKVYEIFDKVLKGEFQPIKTQIPQTLPEALRLAADLAEQNQTLALENKELKPKAAFVDHYVEVGTSKSLREVAKILKMPEKAMIDRLISDRLLYRQSGKLLPFATEKVKPLFTVKTGTAEHGHNYTQTRVTAEGMRFIAEQYATELML</sequence>
<accession>A0A0A2XC48</accession>
<dbReference type="AlphaFoldDB" id="A0A0A2XC48"/>
<dbReference type="Pfam" id="PF04383">
    <property type="entry name" value="KilA-N"/>
    <property type="match status" value="1"/>
</dbReference>
<name>A0A0A2XC48_9PAST</name>
<reference evidence="2 3" key="1">
    <citation type="submission" date="2014-08" db="EMBL/GenBank/DDBJ databases">
        <title>Chaperone-usher fimbriae in a diverse selection of Gallibacterium genomes.</title>
        <authorList>
            <person name="Kudirkiene E."/>
            <person name="Bager R.J."/>
            <person name="Johnson T.J."/>
            <person name="Bojesen A.M."/>
        </authorList>
    </citation>
    <scope>NUCLEOTIDE SEQUENCE [LARGE SCALE GENOMIC DNA]</scope>
    <source>
        <strain evidence="2 3">CCM5976</strain>
    </source>
</reference>
<dbReference type="EMBL" id="JPXY01000061">
    <property type="protein sequence ID" value="KGQ30001.1"/>
    <property type="molecule type" value="Genomic_DNA"/>
</dbReference>
<dbReference type="GO" id="GO:0003677">
    <property type="term" value="F:DNA binding"/>
    <property type="evidence" value="ECO:0007669"/>
    <property type="project" value="InterPro"/>
</dbReference>
<keyword evidence="3" id="KW-1185">Reference proteome</keyword>
<comment type="caution">
    <text evidence="2">The sequence shown here is derived from an EMBL/GenBank/DDBJ whole genome shotgun (WGS) entry which is preliminary data.</text>
</comment>
<dbReference type="SMART" id="SM01252">
    <property type="entry name" value="KilA-N"/>
    <property type="match status" value="1"/>
</dbReference>
<feature type="domain" description="KilA-N" evidence="1">
    <location>
        <begin position="1"/>
        <end position="104"/>
    </location>
</feature>
<dbReference type="InterPro" id="IPR005039">
    <property type="entry name" value="Ant_C"/>
</dbReference>
<evidence type="ECO:0000313" key="2">
    <source>
        <dbReference type="EMBL" id="KGQ30001.1"/>
    </source>
</evidence>
<dbReference type="InterPro" id="IPR018004">
    <property type="entry name" value="KilA/APSES_HTH"/>
</dbReference>
<dbReference type="RefSeq" id="WP_039137053.1">
    <property type="nucleotide sequence ID" value="NZ_JPXY01000061.1"/>
</dbReference>